<dbReference type="InterPro" id="IPR022627">
    <property type="entry name" value="DUF3502"/>
</dbReference>
<evidence type="ECO:0000313" key="5">
    <source>
        <dbReference type="Proteomes" id="UP000824241"/>
    </source>
</evidence>
<dbReference type="AlphaFoldDB" id="A0A9D1DYS5"/>
<feature type="region of interest" description="Disordered" evidence="1">
    <location>
        <begin position="24"/>
        <end position="63"/>
    </location>
</feature>
<reference evidence="4" key="2">
    <citation type="journal article" date="2021" name="PeerJ">
        <title>Extensive microbial diversity within the chicken gut microbiome revealed by metagenomics and culture.</title>
        <authorList>
            <person name="Gilroy R."/>
            <person name="Ravi A."/>
            <person name="Getino M."/>
            <person name="Pursley I."/>
            <person name="Horton D.L."/>
            <person name="Alikhan N.F."/>
            <person name="Baker D."/>
            <person name="Gharbi K."/>
            <person name="Hall N."/>
            <person name="Watson M."/>
            <person name="Adriaenssens E.M."/>
            <person name="Foster-Nyarko E."/>
            <person name="Jarju S."/>
            <person name="Secka A."/>
            <person name="Antonio M."/>
            <person name="Oren A."/>
            <person name="Chaudhuri R.R."/>
            <person name="La Ragione R."/>
            <person name="Hildebrand F."/>
            <person name="Pallen M.J."/>
        </authorList>
    </citation>
    <scope>NUCLEOTIDE SEQUENCE</scope>
    <source>
        <strain evidence="4">CHK189-12415</strain>
    </source>
</reference>
<gene>
    <name evidence="4" type="ORF">IAB37_08760</name>
</gene>
<dbReference type="EMBL" id="DVHA01000286">
    <property type="protein sequence ID" value="HIR61649.1"/>
    <property type="molecule type" value="Genomic_DNA"/>
</dbReference>
<comment type="caution">
    <text evidence="4">The sequence shown here is derived from an EMBL/GenBank/DDBJ whole genome shotgun (WGS) entry which is preliminary data.</text>
</comment>
<dbReference type="PANTHER" id="PTHR43649:SF17">
    <property type="entry name" value="ABC TRANSPORTER SOLUTE BINDING PROTEIN-SUGAR TRANSPORT"/>
    <property type="match status" value="1"/>
</dbReference>
<dbReference type="Pfam" id="PF12010">
    <property type="entry name" value="DUF3502"/>
    <property type="match status" value="1"/>
</dbReference>
<keyword evidence="2" id="KW-0732">Signal</keyword>
<sequence length="533" mass="57941">MKKRVLCSILAASMAAAALVSCSSGGESSTASTDSSTSASDSTASAESGSSEESSETAAWTPNFDEEPYTVHFQYCVAAEGTGLDGVQEAVNELALEEINMQVDLIPQTMGTWTQNLSMMLAANEPLDLFLNGSGNFGTFIESGYMLDWNDYLQYVPDVLEGMGEDAYSANVGGFLAGFSQMKERGYQGGLVARKDIMDELGLSPDDFTVDINDIDSFQQLDDLFAAVKEAHPDMVAVGGSGVASFGGNFADNLGDNFGMLLNYGQDLEVVNYFETDQYRDLCEIARRWFQAGFESADAATTTDSGETLMKAGNLFSYLTNVKPNTDVEKLAQTGYEVYVIPIQQEVMTTSMSINAIVYSLANASEDPVKAAAFYNWCYQSGEFQDLINWGVEGVDWEEKEDGTAGYPEGVDASSVSYHQDFGWAYPNQFAGHPWEGNDVDVWEQYEEYNAGLLRSKAYGFTYDSTPVANELAACTSVYDQYDNDLNFGTIDTESGIQQLNDALYGAGLQTIMDEKQTQLDAWLAENGEGAEG</sequence>
<reference evidence="4" key="1">
    <citation type="submission" date="2020-10" db="EMBL/GenBank/DDBJ databases">
        <authorList>
            <person name="Gilroy R."/>
        </authorList>
    </citation>
    <scope>NUCLEOTIDE SEQUENCE</scope>
    <source>
        <strain evidence="4">CHK189-12415</strain>
    </source>
</reference>
<name>A0A9D1DYS5_9FIRM</name>
<dbReference type="Pfam" id="PF01547">
    <property type="entry name" value="SBP_bac_1"/>
    <property type="match status" value="1"/>
</dbReference>
<organism evidence="4 5">
    <name type="scientific">Candidatus Faecivivens stercoravium</name>
    <dbReference type="NCBI Taxonomy" id="2840803"/>
    <lineage>
        <taxon>Bacteria</taxon>
        <taxon>Bacillati</taxon>
        <taxon>Bacillota</taxon>
        <taxon>Clostridia</taxon>
        <taxon>Eubacteriales</taxon>
        <taxon>Oscillospiraceae</taxon>
        <taxon>Oscillospiraceae incertae sedis</taxon>
        <taxon>Candidatus Faecivivens</taxon>
    </lineage>
</organism>
<feature type="compositionally biased region" description="Low complexity" evidence="1">
    <location>
        <begin position="24"/>
        <end position="59"/>
    </location>
</feature>
<dbReference type="Gene3D" id="3.40.190.10">
    <property type="entry name" value="Periplasmic binding protein-like II"/>
    <property type="match status" value="2"/>
</dbReference>
<proteinExistence type="predicted"/>
<accession>A0A9D1DYS5</accession>
<dbReference type="Proteomes" id="UP000824241">
    <property type="component" value="Unassembled WGS sequence"/>
</dbReference>
<evidence type="ECO:0000313" key="4">
    <source>
        <dbReference type="EMBL" id="HIR61649.1"/>
    </source>
</evidence>
<dbReference type="PROSITE" id="PS51257">
    <property type="entry name" value="PROKAR_LIPOPROTEIN"/>
    <property type="match status" value="1"/>
</dbReference>
<protein>
    <submittedName>
        <fullName evidence="4">ABC transporter substrate-binding protein</fullName>
    </submittedName>
</protein>
<dbReference type="SUPFAM" id="SSF53850">
    <property type="entry name" value="Periplasmic binding protein-like II"/>
    <property type="match status" value="1"/>
</dbReference>
<dbReference type="InterPro" id="IPR050490">
    <property type="entry name" value="Bact_solute-bd_prot1"/>
</dbReference>
<dbReference type="PANTHER" id="PTHR43649">
    <property type="entry name" value="ARABINOSE-BINDING PROTEIN-RELATED"/>
    <property type="match status" value="1"/>
</dbReference>
<dbReference type="InterPro" id="IPR006059">
    <property type="entry name" value="SBP"/>
</dbReference>
<evidence type="ECO:0000256" key="1">
    <source>
        <dbReference type="SAM" id="MobiDB-lite"/>
    </source>
</evidence>
<feature type="signal peptide" evidence="2">
    <location>
        <begin position="1"/>
        <end position="17"/>
    </location>
</feature>
<evidence type="ECO:0000256" key="2">
    <source>
        <dbReference type="SAM" id="SignalP"/>
    </source>
</evidence>
<evidence type="ECO:0000259" key="3">
    <source>
        <dbReference type="Pfam" id="PF12010"/>
    </source>
</evidence>
<feature type="domain" description="DUF3502" evidence="3">
    <location>
        <begin position="458"/>
        <end position="525"/>
    </location>
</feature>
<feature type="chain" id="PRO_5039731297" evidence="2">
    <location>
        <begin position="18"/>
        <end position="533"/>
    </location>
</feature>